<dbReference type="InterPro" id="IPR036097">
    <property type="entry name" value="HisK_dim/P_sf"/>
</dbReference>
<dbReference type="Proteomes" id="UP000054558">
    <property type="component" value="Unassembled WGS sequence"/>
</dbReference>
<sequence length="2015" mass="219705">MKDQGPGRDVTHGPFPTGMLFEKPGACTITPVSSGVSRLAAAAFTCFARGRTRFMVCRTSSLKMSFSQDPMEVAFLEDFEKQSQKTLRLALISSALIISVYISIDFLSLKSKKMFHQVLVARCILCTFCFIAYVASYFPLFGWKNWQPFTFFCCFSISVGSSMLPAVFSRVAGFLALFLALSLTSGFIRLRTSYACLILITTISVYTIAGHFVQRRGTLVDQMHSTDEKAFVSPATVLMALVAAWLMWSSYLFECYARKQFLIRWELKSTEKSNSAADQAYDAKEAKSAFMSNMSHEIRHPIIGILSCAELLDTTELTSEQRESAAIMKKAAEDLLSLINDVLEWSKLEAGCFRLNLRGFDLLELIEDTADMVAPSAFAKGLELVTIMQSWTKRAVVGDPLVVQGILINLLDNAVKFTKAGGLALVVEEKSGPIARDALVIRFSCVDTGRGIPEDKLRVLFREFSQVDMRFSREIEGLGLGLALVLGFVDILDGQLGVSTNSKAQPHVPTGSIFWFEVPFRASTSGPVVRSDEKLRKSSPRAPVCVLCVSPSMLVREMLKNNLEPDAGNGWEIMVGSSLGEVIDSSDYKQQEWSAAVVVTQRVEDYGELKGRVETSLREKVRWLLLTKQEQKKPNGFWGVIEQPVRRANLVQAVVGACKDALLTKEPPLVASVRTTVDLDSRRRGSSNIPRLSSLDSKVSSARTSHRMSGRSGEAEPEQASLRTLPSVKEGAERSHAAANGDLKRHEVLLVDDTAVTQMLGKQVLSSAGFAVEVAGNGLQAVEKWREKEYDVVLMDIEMEILNGYEAAEMIRKEEIVRGRRRVPIIALTAHDSLGPRGFLMNDKLTRPVSKALMVETVKTWARGFQLDLLGANPLRQKVPLLERDQSRRKTHINTFHIERALGKIQSRASFGDYTASDDEDPPSVPGSETELPVYNRPAAHSLDDIRQPPSLDDFETLVDSRAADAQASSAANRAAPISEARAMGNGPGTTDKGGDRRGNDIRPQRVHLYGPSKFRDDLEALQLLDLSQPGPPESGSGGSGLPVVIESDPGESVSARPSAASSIPDSISQRIRVAGSVGSVDSLSARSRQASEPSEKGGVRKHSLPAAAGAPRVADATVAADTRDKSDSMSSVRSSETSFSMPEEAQAYYQTAQGDYSWKLGDSKWPATFMIGILAGGMLAYPLLDYLASGYYSRNQTCWVLRCFFTVILLGVAIFGTLPVFTRWMARNPFRGEVCLAGLMIFTLAGLMTICWFDEKLSPLNLDMWLSWFYLLVCINLFCRFAVSSAASVILMVVYMAGSIHQQQAGCVPKVAAKSSEGLYVSNESLRSIIFGYFTVAAFLIWQCCSYLLERSAIGEQSLTESVRAAHAAARRARHAEAANVATTEFLATLNHEIRTPLAGIIGMADLLMDSKTELTKMQEELLHTVQQSSNQLSALIDQVLDLNRIEDGHLDLKESRLDLRTHLEETVTSMSHVCFAKNVELYLDVRLEHTHFRGDPVRLRQMLTNFLSNAIKFTDKGEIKVSIETVVEDDGEAQLKVSCTDTGRGVSQEQVERLFVRFKQASNIDLSDIRLQRRGQKGTGLGLSIVKMLAERMGGNCGMNSKPGEGSQTWFTVKLAKAPDDAPRGGVILRRNHPPCKVLVSHRLSSVGLVLCRYLAEWGYDATLVTSAGDVIALFEGGSDKGVPPGGGDEAVSPGGSQPAKAAPFRVIVLDGSLLASGGHVLTEHLVSSKVGVVLMTNPGITRLEPEVELLDPIICRKPVRYVPFFEAVGAAHKQAAPVAAGGPKPVLDRSASTSWAMFGATGINFGGLVAAADVTPRAEDSEPGGVPGQEDHLPDPEVVNFSAPPQSAPSVPERNEGADQLPGSVPDYASPPGGAVQSDGEAPPERRRYVLVVEDHMVNQRIVCSILKKLDADLEVANNGLEAVAAAEKGAYDVILMDCQMPVMDGFEATQRIREREEQTGGAHVCIIALTAMAMPGDRERCLNAGMDDYMTKPVKKDAVQAMLATWTSGRR</sequence>
<dbReference type="SMART" id="SM00387">
    <property type="entry name" value="HATPase_c"/>
    <property type="match status" value="2"/>
</dbReference>
<dbReference type="InterPro" id="IPR005467">
    <property type="entry name" value="His_kinase_dom"/>
</dbReference>
<dbReference type="Pfam" id="PF00512">
    <property type="entry name" value="HisKA"/>
    <property type="match status" value="2"/>
</dbReference>
<dbReference type="PANTHER" id="PTHR45339">
    <property type="entry name" value="HYBRID SIGNAL TRANSDUCTION HISTIDINE KINASE J"/>
    <property type="match status" value="1"/>
</dbReference>
<dbReference type="InterPro" id="IPR001789">
    <property type="entry name" value="Sig_transdc_resp-reg_receiver"/>
</dbReference>
<dbReference type="CDD" id="cd17546">
    <property type="entry name" value="REC_hyHK_CKI1_RcsC-like"/>
    <property type="match status" value="2"/>
</dbReference>
<dbReference type="EMBL" id="DF237534">
    <property type="protein sequence ID" value="GAQ89977.1"/>
    <property type="molecule type" value="Genomic_DNA"/>
</dbReference>
<evidence type="ECO:0000256" key="3">
    <source>
        <dbReference type="SAM" id="MobiDB-lite"/>
    </source>
</evidence>
<dbReference type="SUPFAM" id="SSF55874">
    <property type="entry name" value="ATPase domain of HSP90 chaperone/DNA topoisomerase II/histidine kinase"/>
    <property type="match status" value="2"/>
</dbReference>
<dbReference type="OMA" id="GHEICHR"/>
<keyword evidence="4" id="KW-1133">Transmembrane helix</keyword>
<feature type="compositionally biased region" description="Low complexity" evidence="3">
    <location>
        <begin position="966"/>
        <end position="976"/>
    </location>
</feature>
<feature type="domain" description="Histidine kinase" evidence="5">
    <location>
        <begin position="293"/>
        <end position="522"/>
    </location>
</feature>
<feature type="region of interest" description="Disordered" evidence="3">
    <location>
        <begin position="1026"/>
        <end position="1137"/>
    </location>
</feature>
<feature type="domain" description="Response regulatory" evidence="6">
    <location>
        <begin position="747"/>
        <end position="862"/>
    </location>
</feature>
<evidence type="ECO:0000256" key="2">
    <source>
        <dbReference type="PROSITE-ProRule" id="PRU00169"/>
    </source>
</evidence>
<dbReference type="InterPro" id="IPR003661">
    <property type="entry name" value="HisK_dim/P_dom"/>
</dbReference>
<feature type="compositionally biased region" description="Low complexity" evidence="3">
    <location>
        <begin position="1106"/>
        <end position="1121"/>
    </location>
</feature>
<feature type="compositionally biased region" description="Polar residues" evidence="3">
    <location>
        <begin position="1080"/>
        <end position="1093"/>
    </location>
</feature>
<feature type="region of interest" description="Disordered" evidence="3">
    <location>
        <begin position="680"/>
        <end position="739"/>
    </location>
</feature>
<evidence type="ECO:0000313" key="7">
    <source>
        <dbReference type="EMBL" id="GAQ89977.1"/>
    </source>
</evidence>
<feature type="transmembrane region" description="Helical" evidence="4">
    <location>
        <begin position="1235"/>
        <end position="1254"/>
    </location>
</feature>
<dbReference type="Gene3D" id="3.30.565.10">
    <property type="entry name" value="Histidine kinase-like ATPase, C-terminal domain"/>
    <property type="match status" value="2"/>
</dbReference>
<feature type="modified residue" description="4-aspartylphosphate" evidence="2">
    <location>
        <position position="796"/>
    </location>
</feature>
<feature type="transmembrane region" description="Helical" evidence="4">
    <location>
        <begin position="119"/>
        <end position="143"/>
    </location>
</feature>
<feature type="compositionally biased region" description="Low complexity" evidence="3">
    <location>
        <begin position="1053"/>
        <end position="1069"/>
    </location>
</feature>
<proteinExistence type="predicted"/>
<dbReference type="PRINTS" id="PR00344">
    <property type="entry name" value="BCTRLSENSOR"/>
</dbReference>
<name>A0A1Y1IMY5_KLENI</name>
<feature type="domain" description="Response regulatory" evidence="6">
    <location>
        <begin position="1892"/>
        <end position="2011"/>
    </location>
</feature>
<keyword evidence="4" id="KW-0472">Membrane</keyword>
<accession>A0A1Y1IMY5</accession>
<feature type="compositionally biased region" description="Basic and acidic residues" evidence="3">
    <location>
        <begin position="730"/>
        <end position="739"/>
    </location>
</feature>
<dbReference type="PROSITE" id="PS50109">
    <property type="entry name" value="HIS_KIN"/>
    <property type="match status" value="2"/>
</dbReference>
<evidence type="ECO:0000259" key="6">
    <source>
        <dbReference type="PROSITE" id="PS50110"/>
    </source>
</evidence>
<dbReference type="SMART" id="SM00448">
    <property type="entry name" value="REC"/>
    <property type="match status" value="2"/>
</dbReference>
<keyword evidence="8" id="KW-1185">Reference proteome</keyword>
<feature type="transmembrane region" description="Helical" evidence="4">
    <location>
        <begin position="1166"/>
        <end position="1185"/>
    </location>
</feature>
<dbReference type="Pfam" id="PF02518">
    <property type="entry name" value="HATPase_c"/>
    <property type="match status" value="2"/>
</dbReference>
<gene>
    <name evidence="7" type="ORF">KFL_005850020</name>
</gene>
<feature type="compositionally biased region" description="Polar residues" evidence="3">
    <location>
        <begin position="686"/>
        <end position="703"/>
    </location>
</feature>
<evidence type="ECO:0000256" key="4">
    <source>
        <dbReference type="SAM" id="Phobius"/>
    </source>
</evidence>
<feature type="compositionally biased region" description="Basic and acidic residues" evidence="3">
    <location>
        <begin position="993"/>
        <end position="1004"/>
    </location>
</feature>
<dbReference type="OrthoDB" id="5378913at2759"/>
<evidence type="ECO:0000313" key="8">
    <source>
        <dbReference type="Proteomes" id="UP000054558"/>
    </source>
</evidence>
<feature type="region of interest" description="Disordered" evidence="3">
    <location>
        <begin position="966"/>
        <end position="1012"/>
    </location>
</feature>
<dbReference type="Gene3D" id="3.40.50.2300">
    <property type="match status" value="2"/>
</dbReference>
<dbReference type="InterPro" id="IPR003594">
    <property type="entry name" value="HATPase_dom"/>
</dbReference>
<dbReference type="FunFam" id="3.30.565.10:FF:000010">
    <property type="entry name" value="Sensor histidine kinase RcsC"/>
    <property type="match status" value="1"/>
</dbReference>
<dbReference type="CDD" id="cd00082">
    <property type="entry name" value="HisKA"/>
    <property type="match status" value="2"/>
</dbReference>
<dbReference type="SUPFAM" id="SSF47384">
    <property type="entry name" value="Homodimeric domain of signal transducing histidine kinase"/>
    <property type="match status" value="2"/>
</dbReference>
<feature type="modified residue" description="4-aspartylphosphate" evidence="2">
    <location>
        <position position="1941"/>
    </location>
</feature>
<dbReference type="Gene3D" id="1.10.287.130">
    <property type="match status" value="2"/>
</dbReference>
<keyword evidence="4" id="KW-0812">Transmembrane</keyword>
<feature type="transmembrane region" description="Helical" evidence="4">
    <location>
        <begin position="149"/>
        <end position="182"/>
    </location>
</feature>
<feature type="region of interest" description="Disordered" evidence="3">
    <location>
        <begin position="1819"/>
        <end position="1887"/>
    </location>
</feature>
<dbReference type="CDD" id="cd16922">
    <property type="entry name" value="HATPase_EvgS-ArcB-TorS-like"/>
    <property type="match status" value="1"/>
</dbReference>
<feature type="transmembrane region" description="Helical" evidence="4">
    <location>
        <begin position="87"/>
        <end position="107"/>
    </location>
</feature>
<feature type="domain" description="Histidine kinase" evidence="5">
    <location>
        <begin position="1390"/>
        <end position="1619"/>
    </location>
</feature>
<dbReference type="InterPro" id="IPR011006">
    <property type="entry name" value="CheY-like_superfamily"/>
</dbReference>
<dbReference type="SUPFAM" id="SSF52172">
    <property type="entry name" value="CheY-like"/>
    <property type="match status" value="2"/>
</dbReference>
<dbReference type="STRING" id="105231.A0A1Y1IMY5"/>
<dbReference type="Pfam" id="PF00072">
    <property type="entry name" value="Response_reg"/>
    <property type="match status" value="2"/>
</dbReference>
<dbReference type="InterPro" id="IPR004358">
    <property type="entry name" value="Sig_transdc_His_kin-like_C"/>
</dbReference>
<feature type="transmembrane region" description="Helical" evidence="4">
    <location>
        <begin position="1266"/>
        <end position="1296"/>
    </location>
</feature>
<feature type="region of interest" description="Disordered" evidence="3">
    <location>
        <begin position="912"/>
        <end position="932"/>
    </location>
</feature>
<dbReference type="GO" id="GO:0000155">
    <property type="term" value="F:phosphorelay sensor kinase activity"/>
    <property type="evidence" value="ECO:0007669"/>
    <property type="project" value="InterPro"/>
</dbReference>
<protein>
    <submittedName>
        <fullName evidence="7">Two-component system NarL family sensor histidine kinase BarA</fullName>
    </submittedName>
</protein>
<keyword evidence="7" id="KW-0418">Kinase</keyword>
<feature type="transmembrane region" description="Helical" evidence="4">
    <location>
        <begin position="194"/>
        <end position="213"/>
    </location>
</feature>
<evidence type="ECO:0000256" key="1">
    <source>
        <dbReference type="ARBA" id="ARBA00022553"/>
    </source>
</evidence>
<dbReference type="InterPro" id="IPR036890">
    <property type="entry name" value="HATPase_C_sf"/>
</dbReference>
<evidence type="ECO:0000259" key="5">
    <source>
        <dbReference type="PROSITE" id="PS50109"/>
    </source>
</evidence>
<keyword evidence="7" id="KW-0808">Transferase</keyword>
<keyword evidence="1 2" id="KW-0597">Phosphoprotein</keyword>
<dbReference type="PANTHER" id="PTHR45339:SF5">
    <property type="entry name" value="HISTIDINE KINASE"/>
    <property type="match status" value="1"/>
</dbReference>
<feature type="transmembrane region" description="Helical" evidence="4">
    <location>
        <begin position="1200"/>
        <end position="1223"/>
    </location>
</feature>
<organism evidence="7 8">
    <name type="scientific">Klebsormidium nitens</name>
    <name type="common">Green alga</name>
    <name type="synonym">Ulothrix nitens</name>
    <dbReference type="NCBI Taxonomy" id="105231"/>
    <lineage>
        <taxon>Eukaryota</taxon>
        <taxon>Viridiplantae</taxon>
        <taxon>Streptophyta</taxon>
        <taxon>Klebsormidiophyceae</taxon>
        <taxon>Klebsormidiales</taxon>
        <taxon>Klebsormidiaceae</taxon>
        <taxon>Klebsormidium</taxon>
    </lineage>
</organism>
<reference evidence="7 8" key="1">
    <citation type="journal article" date="2014" name="Nat. Commun.">
        <title>Klebsormidium flaccidum genome reveals primary factors for plant terrestrial adaptation.</title>
        <authorList>
            <person name="Hori K."/>
            <person name="Maruyama F."/>
            <person name="Fujisawa T."/>
            <person name="Togashi T."/>
            <person name="Yamamoto N."/>
            <person name="Seo M."/>
            <person name="Sato S."/>
            <person name="Yamada T."/>
            <person name="Mori H."/>
            <person name="Tajima N."/>
            <person name="Moriyama T."/>
            <person name="Ikeuchi M."/>
            <person name="Watanabe M."/>
            <person name="Wada H."/>
            <person name="Kobayashi K."/>
            <person name="Saito M."/>
            <person name="Masuda T."/>
            <person name="Sasaki-Sekimoto Y."/>
            <person name="Mashiguchi K."/>
            <person name="Awai K."/>
            <person name="Shimojima M."/>
            <person name="Masuda S."/>
            <person name="Iwai M."/>
            <person name="Nobusawa T."/>
            <person name="Narise T."/>
            <person name="Kondo S."/>
            <person name="Saito H."/>
            <person name="Sato R."/>
            <person name="Murakawa M."/>
            <person name="Ihara Y."/>
            <person name="Oshima-Yamada Y."/>
            <person name="Ohtaka K."/>
            <person name="Satoh M."/>
            <person name="Sonobe K."/>
            <person name="Ishii M."/>
            <person name="Ohtani R."/>
            <person name="Kanamori-Sato M."/>
            <person name="Honoki R."/>
            <person name="Miyazaki D."/>
            <person name="Mochizuki H."/>
            <person name="Umetsu J."/>
            <person name="Higashi K."/>
            <person name="Shibata D."/>
            <person name="Kamiya Y."/>
            <person name="Sato N."/>
            <person name="Nakamura Y."/>
            <person name="Tabata S."/>
            <person name="Ida S."/>
            <person name="Kurokawa K."/>
            <person name="Ohta H."/>
        </authorList>
    </citation>
    <scope>NUCLEOTIDE SEQUENCE [LARGE SCALE GENOMIC DNA]</scope>
    <source>
        <strain evidence="7 8">NIES-2285</strain>
    </source>
</reference>
<feature type="transmembrane region" description="Helical" evidence="4">
    <location>
        <begin position="233"/>
        <end position="253"/>
    </location>
</feature>
<dbReference type="PROSITE" id="PS50110">
    <property type="entry name" value="RESPONSE_REGULATORY"/>
    <property type="match status" value="2"/>
</dbReference>
<dbReference type="SMART" id="SM00388">
    <property type="entry name" value="HisKA"/>
    <property type="match status" value="2"/>
</dbReference>